<dbReference type="EMBL" id="KZ678668">
    <property type="protein sequence ID" value="PSR77211.1"/>
    <property type="molecule type" value="Genomic_DNA"/>
</dbReference>
<dbReference type="InParanoid" id="A0A2T2ZUQ9"/>
<name>A0A2T2ZUQ9_9PEZI</name>
<sequence length="99" mass="11193">MGVPWSRAWPLLPLPPSYASASSRLVSPHTQAGTFSHGYDFNNTRENNGTRLTHPCERLICTITHYLPFSVTYSPNVRARKHSSFPFRNLKKAPISPRV</sequence>
<reference evidence="1 2" key="1">
    <citation type="journal article" date="2018" name="Mycol. Prog.">
        <title>Coniella lustricola, a new species from submerged detritus.</title>
        <authorList>
            <person name="Raudabaugh D.B."/>
            <person name="Iturriaga T."/>
            <person name="Carver A."/>
            <person name="Mondo S."/>
            <person name="Pangilinan J."/>
            <person name="Lipzen A."/>
            <person name="He G."/>
            <person name="Amirebrahimi M."/>
            <person name="Grigoriev I.V."/>
            <person name="Miller A.N."/>
        </authorList>
    </citation>
    <scope>NUCLEOTIDE SEQUENCE [LARGE SCALE GENOMIC DNA]</scope>
    <source>
        <strain evidence="1 2">B22-T-1</strain>
    </source>
</reference>
<gene>
    <name evidence="1" type="ORF">BD289DRAFT_445678</name>
</gene>
<accession>A0A2T2ZUQ9</accession>
<dbReference type="Proteomes" id="UP000241462">
    <property type="component" value="Unassembled WGS sequence"/>
</dbReference>
<protein>
    <submittedName>
        <fullName evidence="1">Uncharacterized protein</fullName>
    </submittedName>
</protein>
<proteinExistence type="predicted"/>
<evidence type="ECO:0000313" key="2">
    <source>
        <dbReference type="Proteomes" id="UP000241462"/>
    </source>
</evidence>
<feature type="non-terminal residue" evidence="1">
    <location>
        <position position="99"/>
    </location>
</feature>
<evidence type="ECO:0000313" key="1">
    <source>
        <dbReference type="EMBL" id="PSR77211.1"/>
    </source>
</evidence>
<organism evidence="1 2">
    <name type="scientific">Coniella lustricola</name>
    <dbReference type="NCBI Taxonomy" id="2025994"/>
    <lineage>
        <taxon>Eukaryota</taxon>
        <taxon>Fungi</taxon>
        <taxon>Dikarya</taxon>
        <taxon>Ascomycota</taxon>
        <taxon>Pezizomycotina</taxon>
        <taxon>Sordariomycetes</taxon>
        <taxon>Sordariomycetidae</taxon>
        <taxon>Diaporthales</taxon>
        <taxon>Schizoparmaceae</taxon>
        <taxon>Coniella</taxon>
    </lineage>
</organism>
<dbReference type="AlphaFoldDB" id="A0A2T2ZUQ9"/>
<keyword evidence="2" id="KW-1185">Reference proteome</keyword>